<name>A0AAW2HB86_9NEOP</name>
<organism evidence="1">
    <name type="scientific">Menopon gallinae</name>
    <name type="common">poultry shaft louse</name>
    <dbReference type="NCBI Taxonomy" id="328185"/>
    <lineage>
        <taxon>Eukaryota</taxon>
        <taxon>Metazoa</taxon>
        <taxon>Ecdysozoa</taxon>
        <taxon>Arthropoda</taxon>
        <taxon>Hexapoda</taxon>
        <taxon>Insecta</taxon>
        <taxon>Pterygota</taxon>
        <taxon>Neoptera</taxon>
        <taxon>Paraneoptera</taxon>
        <taxon>Psocodea</taxon>
        <taxon>Troctomorpha</taxon>
        <taxon>Phthiraptera</taxon>
        <taxon>Amblycera</taxon>
        <taxon>Menoponidae</taxon>
        <taxon>Menopon</taxon>
    </lineage>
</organism>
<reference evidence="1" key="1">
    <citation type="journal article" date="2024" name="Gigascience">
        <title>Chromosome-level genome of the poultry shaft louse Menopon gallinae provides insight into the host-switching and adaptive evolution of parasitic lice.</title>
        <authorList>
            <person name="Xu Y."/>
            <person name="Ma L."/>
            <person name="Liu S."/>
            <person name="Liang Y."/>
            <person name="Liu Q."/>
            <person name="He Z."/>
            <person name="Tian L."/>
            <person name="Duan Y."/>
            <person name="Cai W."/>
            <person name="Li H."/>
            <person name="Song F."/>
        </authorList>
    </citation>
    <scope>NUCLEOTIDE SEQUENCE</scope>
    <source>
        <strain evidence="1">Cailab_2023a</strain>
    </source>
</reference>
<sequence>MLSLWKLRQGPDNNRMESANATLLIMMLEGLEQTATMRPLVRRLLHSVVDSRTNKDVCRNNAVNTNGKDRADNGTKATIGKESVDATNSSARTGVGRFGFGGGNGNWEKVLVSVNNWYAAGSRCGERSSRDPPGAWKMLSEYLGQKT</sequence>
<dbReference type="EMBL" id="JARGDH010000005">
    <property type="protein sequence ID" value="KAL0267179.1"/>
    <property type="molecule type" value="Genomic_DNA"/>
</dbReference>
<gene>
    <name evidence="1" type="ORF">PYX00_009527</name>
</gene>
<protein>
    <submittedName>
        <fullName evidence="1">Uncharacterized protein</fullName>
    </submittedName>
</protein>
<comment type="caution">
    <text evidence="1">The sequence shown here is derived from an EMBL/GenBank/DDBJ whole genome shotgun (WGS) entry which is preliminary data.</text>
</comment>
<accession>A0AAW2HB86</accession>
<dbReference type="AlphaFoldDB" id="A0AAW2HB86"/>
<evidence type="ECO:0000313" key="1">
    <source>
        <dbReference type="EMBL" id="KAL0267179.1"/>
    </source>
</evidence>
<proteinExistence type="predicted"/>